<dbReference type="RefSeq" id="WP_125180665.1">
    <property type="nucleotide sequence ID" value="NZ_QZMU01000001.1"/>
</dbReference>
<keyword evidence="2" id="KW-1185">Reference proteome</keyword>
<dbReference type="OrthoDB" id="5772667at2"/>
<sequence length="100" mass="11484">MRSEEILERLLQLAARLYAETEGFEQRSEDAQLWYNRGYANGMLTRLAELGYAEYIRRADINPDREGVVADQALLPWGKAYTHGYEVGYRETLEVLGGQP</sequence>
<accession>A0A426QI25</accession>
<gene>
    <name evidence="1" type="ORF">D6C00_05210</name>
</gene>
<proteinExistence type="predicted"/>
<reference evidence="1 2" key="1">
    <citation type="journal article" date="2010" name="Int. J. Syst. Evol. Microbiol.">
        <title>Thiohalobacter thiocyanaticus gen. nov., sp. nov., a moderately halophilic, sulfur-oxidizing gammaproteobacterium from hypersaline lakes, that utilizes thiocyanate.</title>
        <authorList>
            <person name="Sorokin D.Y."/>
            <person name="Kovaleva O.L."/>
            <person name="Tourova T.P."/>
            <person name="Muyzer G."/>
        </authorList>
    </citation>
    <scope>NUCLEOTIDE SEQUENCE [LARGE SCALE GENOMIC DNA]</scope>
    <source>
        <strain evidence="1 2">Hrh1</strain>
    </source>
</reference>
<evidence type="ECO:0000313" key="2">
    <source>
        <dbReference type="Proteomes" id="UP000287798"/>
    </source>
</evidence>
<dbReference type="AlphaFoldDB" id="A0A426QI25"/>
<organism evidence="1 2">
    <name type="scientific">Thiohalobacter thiocyanaticus</name>
    <dbReference type="NCBI Taxonomy" id="585455"/>
    <lineage>
        <taxon>Bacteria</taxon>
        <taxon>Pseudomonadati</taxon>
        <taxon>Pseudomonadota</taxon>
        <taxon>Gammaproteobacteria</taxon>
        <taxon>Thiohalobacterales</taxon>
        <taxon>Thiohalobacteraceae</taxon>
        <taxon>Thiohalobacter</taxon>
    </lineage>
</organism>
<protein>
    <submittedName>
        <fullName evidence="1">Uncharacterized protein</fullName>
    </submittedName>
</protein>
<dbReference type="EMBL" id="QZMU01000001">
    <property type="protein sequence ID" value="RRQ21398.1"/>
    <property type="molecule type" value="Genomic_DNA"/>
</dbReference>
<comment type="caution">
    <text evidence="1">The sequence shown here is derived from an EMBL/GenBank/DDBJ whole genome shotgun (WGS) entry which is preliminary data.</text>
</comment>
<evidence type="ECO:0000313" key="1">
    <source>
        <dbReference type="EMBL" id="RRQ21398.1"/>
    </source>
</evidence>
<dbReference type="Proteomes" id="UP000287798">
    <property type="component" value="Unassembled WGS sequence"/>
</dbReference>
<name>A0A426QI25_9GAMM</name>